<keyword evidence="5" id="KW-0472">Membrane</keyword>
<keyword evidence="3 4" id="KW-0408">Iron</keyword>
<evidence type="ECO:0000256" key="1">
    <source>
        <dbReference type="ARBA" id="ARBA00022617"/>
    </source>
</evidence>
<reference evidence="7" key="1">
    <citation type="submission" date="2020-11" db="EMBL/GenBank/DDBJ databases">
        <title>Multidrug resistant novel bacterium Savagea serpentis sp. nov., isolated from the scats of a vine snake (Ahaetulla nasuta).</title>
        <authorList>
            <person name="Venkata Ramana V."/>
            <person name="Vikas Patil S."/>
            <person name="Yogita Lugani V."/>
        </authorList>
    </citation>
    <scope>NUCLEOTIDE SEQUENCE</scope>
    <source>
        <strain evidence="7">SN6</strain>
    </source>
</reference>
<proteinExistence type="predicted"/>
<feature type="transmembrane region" description="Helical" evidence="5">
    <location>
        <begin position="220"/>
        <end position="241"/>
    </location>
</feature>
<name>A0A8J7GEB6_9BACL</name>
<accession>A0A8J7GEB6</accession>
<feature type="transmembrane region" description="Helical" evidence="5">
    <location>
        <begin position="61"/>
        <end position="83"/>
    </location>
</feature>
<dbReference type="EMBL" id="JADKPV010000007">
    <property type="protein sequence ID" value="MBF4502041.1"/>
    <property type="molecule type" value="Genomic_DNA"/>
</dbReference>
<dbReference type="PROSITE" id="PS51007">
    <property type="entry name" value="CYTC"/>
    <property type="match status" value="1"/>
</dbReference>
<keyword evidence="5" id="KW-1133">Transmembrane helix</keyword>
<dbReference type="Pfam" id="PF13442">
    <property type="entry name" value="Cytochrome_CBB3"/>
    <property type="match status" value="1"/>
</dbReference>
<evidence type="ECO:0000313" key="8">
    <source>
        <dbReference type="Proteomes" id="UP000622653"/>
    </source>
</evidence>
<evidence type="ECO:0000256" key="4">
    <source>
        <dbReference type="PROSITE-ProRule" id="PRU00433"/>
    </source>
</evidence>
<dbReference type="AlphaFoldDB" id="A0A8J7GEB6"/>
<keyword evidence="2 4" id="KW-0479">Metal-binding</keyword>
<dbReference type="GO" id="GO:0020037">
    <property type="term" value="F:heme binding"/>
    <property type="evidence" value="ECO:0007669"/>
    <property type="project" value="InterPro"/>
</dbReference>
<dbReference type="InterPro" id="IPR036909">
    <property type="entry name" value="Cyt_c-like_dom_sf"/>
</dbReference>
<organism evidence="7 8">
    <name type="scientific">Savagea serpentis</name>
    <dbReference type="NCBI Taxonomy" id="2785297"/>
    <lineage>
        <taxon>Bacteria</taxon>
        <taxon>Bacillati</taxon>
        <taxon>Bacillota</taxon>
        <taxon>Bacilli</taxon>
        <taxon>Bacillales</taxon>
        <taxon>Caryophanaceae</taxon>
        <taxon>Savagea</taxon>
    </lineage>
</organism>
<keyword evidence="5" id="KW-0812">Transmembrane</keyword>
<dbReference type="InterPro" id="IPR009056">
    <property type="entry name" value="Cyt_c-like_dom"/>
</dbReference>
<feature type="transmembrane region" description="Helical" evidence="5">
    <location>
        <begin position="261"/>
        <end position="282"/>
    </location>
</feature>
<feature type="domain" description="Cytochrome c" evidence="6">
    <location>
        <begin position="357"/>
        <end position="432"/>
    </location>
</feature>
<dbReference type="RefSeq" id="WP_194563527.1">
    <property type="nucleotide sequence ID" value="NZ_JADKPV010000007.1"/>
</dbReference>
<keyword evidence="1 4" id="KW-0349">Heme</keyword>
<feature type="transmembrane region" description="Helical" evidence="5">
    <location>
        <begin position="289"/>
        <end position="306"/>
    </location>
</feature>
<feature type="transmembrane region" description="Helical" evidence="5">
    <location>
        <begin position="134"/>
        <end position="157"/>
    </location>
</feature>
<evidence type="ECO:0000313" key="7">
    <source>
        <dbReference type="EMBL" id="MBF4502041.1"/>
    </source>
</evidence>
<comment type="caution">
    <text evidence="7">The sequence shown here is derived from an EMBL/GenBank/DDBJ whole genome shotgun (WGS) entry which is preliminary data.</text>
</comment>
<gene>
    <name evidence="7" type="ORF">IRY55_11800</name>
</gene>
<dbReference type="Proteomes" id="UP000622653">
    <property type="component" value="Unassembled WGS sequence"/>
</dbReference>
<dbReference type="Gene3D" id="1.10.760.10">
    <property type="entry name" value="Cytochrome c-like domain"/>
    <property type="match status" value="1"/>
</dbReference>
<keyword evidence="8" id="KW-1185">Reference proteome</keyword>
<dbReference type="SUPFAM" id="SSF46626">
    <property type="entry name" value="Cytochrome c"/>
    <property type="match status" value="1"/>
</dbReference>
<dbReference type="GO" id="GO:0046872">
    <property type="term" value="F:metal ion binding"/>
    <property type="evidence" value="ECO:0007669"/>
    <property type="project" value="UniProtKB-KW"/>
</dbReference>
<evidence type="ECO:0000256" key="3">
    <source>
        <dbReference type="ARBA" id="ARBA00023004"/>
    </source>
</evidence>
<protein>
    <submittedName>
        <fullName evidence="7">C-type cytochrome</fullName>
    </submittedName>
</protein>
<sequence>MNYPVIEFPWLGNGMIIAIIAIIHVIVSHGVAIGMTVLMVSLEYQGLKTNNEKLINVAKTISKWVLIITTTVGAMTGVGIWLVTSVIQPDSIGSLLRIFFWAWFAEWIVFITEVVLLIIYYYTWDTWKGAKRKIHFRIGVTLSIFGWLTAMIITGILSAKLTPGKWTETLSFWNAFLNPTYIPSLAFRTFIAILLAVSLISLPIRLLIKDKEVRRDVFKVFSFWNALTVPGVLITGIWYLLSIPDEAKDLIIWSTGMPENIFNMLHVLGLALFLIFALWMAIKPERVPVILTIAIFFTSIAFIGEFEGVRESVRKPYIIYDYLYANGVEAAKVEKFNEEGYLANSAASPIKEVTAENQLEAGRELYKGQCIACHTVEGWRTKRNFGDRLEGWDEAALSGYISTLHETRPFMPPFVGTDDERDALAAYLIKVSNEGLDADLTQGSKEKDDEKEEQ</sequence>
<evidence type="ECO:0000259" key="6">
    <source>
        <dbReference type="PROSITE" id="PS51007"/>
    </source>
</evidence>
<feature type="transmembrane region" description="Helical" evidence="5">
    <location>
        <begin position="185"/>
        <end position="208"/>
    </location>
</feature>
<feature type="transmembrane region" description="Helical" evidence="5">
    <location>
        <begin position="15"/>
        <end position="40"/>
    </location>
</feature>
<feature type="transmembrane region" description="Helical" evidence="5">
    <location>
        <begin position="98"/>
        <end position="122"/>
    </location>
</feature>
<evidence type="ECO:0000256" key="2">
    <source>
        <dbReference type="ARBA" id="ARBA00022723"/>
    </source>
</evidence>
<evidence type="ECO:0000256" key="5">
    <source>
        <dbReference type="SAM" id="Phobius"/>
    </source>
</evidence>
<dbReference type="GO" id="GO:0009055">
    <property type="term" value="F:electron transfer activity"/>
    <property type="evidence" value="ECO:0007669"/>
    <property type="project" value="InterPro"/>
</dbReference>